<dbReference type="PANTHER" id="PTHR42781:SF1">
    <property type="entry name" value="THIAMINE IMPORT ATP-BINDING PROTEIN THIQ"/>
    <property type="match status" value="1"/>
</dbReference>
<sequence>MTDKISVALRDVSFAYDAGMPAMHFDAQFRQGVITAIMGASGSGKSTMLSLLAGFEIPQKGEIWLAGEDNTQRAAGDRPLSMVFQENNLFAHMSIFKNVGLGISPSLKLSADEKEQINIALQSVGLENYGERLPAQLSGGERQRVALARVMVRHKPILLLDEAFASLGPGLRREMLDLVGTLANKNAMTTLMVTHSPEDALHISEDLVFLGPKGVVYHGPSSELAKTQNQNEAVRDYLIGRRT</sequence>
<evidence type="ECO:0000256" key="6">
    <source>
        <dbReference type="ARBA" id="ARBA00022840"/>
    </source>
</evidence>
<feature type="domain" description="ABC transporter" evidence="9">
    <location>
        <begin position="7"/>
        <end position="237"/>
    </location>
</feature>
<dbReference type="InterPro" id="IPR050093">
    <property type="entry name" value="ABC_SmlMolc_Importer"/>
</dbReference>
<dbReference type="PANTHER" id="PTHR42781">
    <property type="entry name" value="SPERMIDINE/PUTRESCINE IMPORT ATP-BINDING PROTEIN POTA"/>
    <property type="match status" value="1"/>
</dbReference>
<accession>A0ABU9T9M0</accession>
<evidence type="ECO:0000313" key="11">
    <source>
        <dbReference type="Proteomes" id="UP001477870"/>
    </source>
</evidence>
<keyword evidence="5" id="KW-0547">Nucleotide-binding</keyword>
<evidence type="ECO:0000256" key="5">
    <source>
        <dbReference type="ARBA" id="ARBA00022741"/>
    </source>
</evidence>
<keyword evidence="7" id="KW-1278">Translocase</keyword>
<comment type="similarity">
    <text evidence="1">Belongs to the ABC transporter superfamily.</text>
</comment>
<evidence type="ECO:0000256" key="2">
    <source>
        <dbReference type="ARBA" id="ARBA00022448"/>
    </source>
</evidence>
<name>A0ABU9T9M0_9HYPH</name>
<dbReference type="InterPro" id="IPR005968">
    <property type="entry name" value="Thiamine_ABC_ThiQ"/>
</dbReference>
<keyword evidence="6 10" id="KW-0067">ATP-binding</keyword>
<dbReference type="SMART" id="SM00382">
    <property type="entry name" value="AAA"/>
    <property type="match status" value="1"/>
</dbReference>
<dbReference type="Gene3D" id="3.40.50.300">
    <property type="entry name" value="P-loop containing nucleotide triphosphate hydrolases"/>
    <property type="match status" value="1"/>
</dbReference>
<dbReference type="RefSeq" id="WP_342848928.1">
    <property type="nucleotide sequence ID" value="NZ_JBBMQO010000007.1"/>
</dbReference>
<dbReference type="PROSITE" id="PS50893">
    <property type="entry name" value="ABC_TRANSPORTER_2"/>
    <property type="match status" value="1"/>
</dbReference>
<evidence type="ECO:0000313" key="10">
    <source>
        <dbReference type="EMBL" id="MEM5502565.1"/>
    </source>
</evidence>
<dbReference type="Proteomes" id="UP001477870">
    <property type="component" value="Unassembled WGS sequence"/>
</dbReference>
<dbReference type="SUPFAM" id="SSF52540">
    <property type="entry name" value="P-loop containing nucleoside triphosphate hydrolases"/>
    <property type="match status" value="1"/>
</dbReference>
<evidence type="ECO:0000256" key="8">
    <source>
        <dbReference type="ARBA" id="ARBA00023136"/>
    </source>
</evidence>
<evidence type="ECO:0000256" key="7">
    <source>
        <dbReference type="ARBA" id="ARBA00022967"/>
    </source>
</evidence>
<dbReference type="InterPro" id="IPR027417">
    <property type="entry name" value="P-loop_NTPase"/>
</dbReference>
<evidence type="ECO:0000259" key="9">
    <source>
        <dbReference type="PROSITE" id="PS50893"/>
    </source>
</evidence>
<proteinExistence type="inferred from homology"/>
<dbReference type="InterPro" id="IPR017871">
    <property type="entry name" value="ABC_transporter-like_CS"/>
</dbReference>
<dbReference type="Pfam" id="PF00005">
    <property type="entry name" value="ABC_tran"/>
    <property type="match status" value="1"/>
</dbReference>
<evidence type="ECO:0000256" key="4">
    <source>
        <dbReference type="ARBA" id="ARBA00022519"/>
    </source>
</evidence>
<dbReference type="GO" id="GO:0005524">
    <property type="term" value="F:ATP binding"/>
    <property type="evidence" value="ECO:0007669"/>
    <property type="project" value="UniProtKB-KW"/>
</dbReference>
<dbReference type="InterPro" id="IPR003593">
    <property type="entry name" value="AAA+_ATPase"/>
</dbReference>
<dbReference type="NCBIfam" id="TIGR01277">
    <property type="entry name" value="thiQ"/>
    <property type="match status" value="1"/>
</dbReference>
<evidence type="ECO:0000256" key="1">
    <source>
        <dbReference type="ARBA" id="ARBA00005417"/>
    </source>
</evidence>
<reference evidence="10 11" key="1">
    <citation type="submission" date="2024-03" db="EMBL/GenBank/DDBJ databases">
        <title>Community enrichment and isolation of bacterial strains for fucoidan degradation.</title>
        <authorList>
            <person name="Sichert A."/>
        </authorList>
    </citation>
    <scope>NUCLEOTIDE SEQUENCE [LARGE SCALE GENOMIC DNA]</scope>
    <source>
        <strain evidence="10 11">AS62</strain>
    </source>
</reference>
<keyword evidence="8" id="KW-0472">Membrane</keyword>
<keyword evidence="3" id="KW-1003">Cell membrane</keyword>
<keyword evidence="11" id="KW-1185">Reference proteome</keyword>
<dbReference type="EMBL" id="JBBMQO010000007">
    <property type="protein sequence ID" value="MEM5502565.1"/>
    <property type="molecule type" value="Genomic_DNA"/>
</dbReference>
<protein>
    <submittedName>
        <fullName evidence="10">Thiamine ABC transporter ATP-binding protein</fullName>
    </submittedName>
</protein>
<keyword evidence="4" id="KW-0997">Cell inner membrane</keyword>
<comment type="caution">
    <text evidence="10">The sequence shown here is derived from an EMBL/GenBank/DDBJ whole genome shotgun (WGS) entry which is preliminary data.</text>
</comment>
<keyword evidence="2" id="KW-0813">Transport</keyword>
<evidence type="ECO:0000256" key="3">
    <source>
        <dbReference type="ARBA" id="ARBA00022475"/>
    </source>
</evidence>
<gene>
    <name evidence="10" type="primary">thiQ</name>
    <name evidence="10" type="ORF">WNY59_13295</name>
</gene>
<organism evidence="10 11">
    <name type="scientific">Ahrensia kielensis</name>
    <dbReference type="NCBI Taxonomy" id="76980"/>
    <lineage>
        <taxon>Bacteria</taxon>
        <taxon>Pseudomonadati</taxon>
        <taxon>Pseudomonadota</taxon>
        <taxon>Alphaproteobacteria</taxon>
        <taxon>Hyphomicrobiales</taxon>
        <taxon>Ahrensiaceae</taxon>
        <taxon>Ahrensia</taxon>
    </lineage>
</organism>
<dbReference type="PROSITE" id="PS00211">
    <property type="entry name" value="ABC_TRANSPORTER_1"/>
    <property type="match status" value="1"/>
</dbReference>
<dbReference type="InterPro" id="IPR003439">
    <property type="entry name" value="ABC_transporter-like_ATP-bd"/>
</dbReference>